<evidence type="ECO:0000313" key="2">
    <source>
        <dbReference type="EMBL" id="RXM94891.1"/>
    </source>
</evidence>
<evidence type="ECO:0000256" key="1">
    <source>
        <dbReference type="SAM" id="MobiDB-lite"/>
    </source>
</evidence>
<protein>
    <submittedName>
        <fullName evidence="2">Prefoldin subunit 1</fullName>
    </submittedName>
</protein>
<proteinExistence type="predicted"/>
<dbReference type="EMBL" id="SCEB01002887">
    <property type="protein sequence ID" value="RXM94891.1"/>
    <property type="molecule type" value="Genomic_DNA"/>
</dbReference>
<keyword evidence="3" id="KW-1185">Reference proteome</keyword>
<sequence>MRCSSVDTTSDCRFILQSKEVIHNQLLEKQKGADEKIKEHEIGNDMSEDQC</sequence>
<organism evidence="2 3">
    <name type="scientific">Acipenser ruthenus</name>
    <name type="common">Sterlet sturgeon</name>
    <dbReference type="NCBI Taxonomy" id="7906"/>
    <lineage>
        <taxon>Eukaryota</taxon>
        <taxon>Metazoa</taxon>
        <taxon>Chordata</taxon>
        <taxon>Craniata</taxon>
        <taxon>Vertebrata</taxon>
        <taxon>Euteleostomi</taxon>
        <taxon>Actinopterygii</taxon>
        <taxon>Chondrostei</taxon>
        <taxon>Acipenseriformes</taxon>
        <taxon>Acipenseridae</taxon>
        <taxon>Acipenser</taxon>
    </lineage>
</organism>
<dbReference type="AlphaFoldDB" id="A0A444V3A9"/>
<comment type="caution">
    <text evidence="2">The sequence shown here is derived from an EMBL/GenBank/DDBJ whole genome shotgun (WGS) entry which is preliminary data.</text>
</comment>
<name>A0A444V3A9_ACIRT</name>
<gene>
    <name evidence="2" type="ORF">EOD39_17491</name>
</gene>
<evidence type="ECO:0000313" key="3">
    <source>
        <dbReference type="Proteomes" id="UP000289886"/>
    </source>
</evidence>
<accession>A0A444V3A9</accession>
<dbReference type="Proteomes" id="UP000289886">
    <property type="component" value="Unassembled WGS sequence"/>
</dbReference>
<feature type="region of interest" description="Disordered" evidence="1">
    <location>
        <begin position="32"/>
        <end position="51"/>
    </location>
</feature>
<reference evidence="2 3" key="1">
    <citation type="submission" date="2019-01" db="EMBL/GenBank/DDBJ databases">
        <title>Draft Genome and Complete Hox-Cluster Characterization of the Sterlet Sturgeon (Acipenser ruthenus).</title>
        <authorList>
            <person name="Wei Q."/>
        </authorList>
    </citation>
    <scope>NUCLEOTIDE SEQUENCE [LARGE SCALE GENOMIC DNA]</scope>
    <source>
        <strain evidence="2">WHYD16114868_AA</strain>
        <tissue evidence="2">Blood</tissue>
    </source>
</reference>
<feature type="compositionally biased region" description="Basic and acidic residues" evidence="1">
    <location>
        <begin position="32"/>
        <end position="43"/>
    </location>
</feature>